<protein>
    <submittedName>
        <fullName evidence="1">Uncharacterized protein</fullName>
    </submittedName>
</protein>
<gene>
    <name evidence="1" type="ORF">cyc_05363</name>
</gene>
<dbReference type="AlphaFoldDB" id="A0A1D3CUR6"/>
<organism evidence="1 2">
    <name type="scientific">Cyclospora cayetanensis</name>
    <dbReference type="NCBI Taxonomy" id="88456"/>
    <lineage>
        <taxon>Eukaryota</taxon>
        <taxon>Sar</taxon>
        <taxon>Alveolata</taxon>
        <taxon>Apicomplexa</taxon>
        <taxon>Conoidasida</taxon>
        <taxon>Coccidia</taxon>
        <taxon>Eucoccidiorida</taxon>
        <taxon>Eimeriorina</taxon>
        <taxon>Eimeriidae</taxon>
        <taxon>Cyclospora</taxon>
    </lineage>
</organism>
<dbReference type="Proteomes" id="UP000095192">
    <property type="component" value="Unassembled WGS sequence"/>
</dbReference>
<accession>A0A1D3CUR6</accession>
<reference evidence="1 2" key="1">
    <citation type="journal article" date="2016" name="BMC Genomics">
        <title>Comparative genomics reveals Cyclospora cayetanensis possesses coccidia-like metabolism and invasion components but unique surface antigens.</title>
        <authorList>
            <person name="Liu S."/>
            <person name="Wang L."/>
            <person name="Zheng H."/>
            <person name="Xu Z."/>
            <person name="Roellig D.M."/>
            <person name="Li N."/>
            <person name="Frace M.A."/>
            <person name="Tang K."/>
            <person name="Arrowood M.J."/>
            <person name="Moss D.M."/>
            <person name="Zhang L."/>
            <person name="Feng Y."/>
            <person name="Xiao L."/>
        </authorList>
    </citation>
    <scope>NUCLEOTIDE SEQUENCE [LARGE SCALE GENOMIC DNA]</scope>
    <source>
        <strain evidence="1 2">CHN_HEN01</strain>
    </source>
</reference>
<dbReference type="EMBL" id="JROU02001866">
    <property type="protein sequence ID" value="OEH74942.1"/>
    <property type="molecule type" value="Genomic_DNA"/>
</dbReference>
<name>A0A1D3CUR6_9EIME</name>
<sequence length="185" mass="20859">MVLYTEMMPLLLQQKQQLLFVQQLQQERDPAQRQQLLEQLLPLLPHGVAEDLQATPEEAASLLQQCNSNGRTISGVMVGRSLRSNPWLWLKSADAFIKSCTPGVLYNAVCSSRNTTNSATATRHDALLAYAEYADQQIQRLQKQRLQHPNPPPRADLPVSALRKELLQPLLNLFSGEALHEQKEL</sequence>
<proteinExistence type="predicted"/>
<dbReference type="InParanoid" id="A0A1D3CUR6"/>
<evidence type="ECO:0000313" key="2">
    <source>
        <dbReference type="Proteomes" id="UP000095192"/>
    </source>
</evidence>
<dbReference type="VEuPathDB" id="ToxoDB:cyc_05363"/>
<comment type="caution">
    <text evidence="1">The sequence shown here is derived from an EMBL/GenBank/DDBJ whole genome shotgun (WGS) entry which is preliminary data.</text>
</comment>
<evidence type="ECO:0000313" key="1">
    <source>
        <dbReference type="EMBL" id="OEH74942.1"/>
    </source>
</evidence>
<keyword evidence="2" id="KW-1185">Reference proteome</keyword>